<dbReference type="EMBL" id="JALNTZ010000003">
    <property type="protein sequence ID" value="KAJ3659410.1"/>
    <property type="molecule type" value="Genomic_DNA"/>
</dbReference>
<evidence type="ECO:0000313" key="1">
    <source>
        <dbReference type="EMBL" id="KAJ3659410.1"/>
    </source>
</evidence>
<proteinExistence type="predicted"/>
<dbReference type="AlphaFoldDB" id="A0AA38IPL0"/>
<protein>
    <submittedName>
        <fullName evidence="1">Uncharacterized protein</fullName>
    </submittedName>
</protein>
<gene>
    <name evidence="1" type="ORF">Zmor_011099</name>
</gene>
<organism evidence="1 2">
    <name type="scientific">Zophobas morio</name>
    <dbReference type="NCBI Taxonomy" id="2755281"/>
    <lineage>
        <taxon>Eukaryota</taxon>
        <taxon>Metazoa</taxon>
        <taxon>Ecdysozoa</taxon>
        <taxon>Arthropoda</taxon>
        <taxon>Hexapoda</taxon>
        <taxon>Insecta</taxon>
        <taxon>Pterygota</taxon>
        <taxon>Neoptera</taxon>
        <taxon>Endopterygota</taxon>
        <taxon>Coleoptera</taxon>
        <taxon>Polyphaga</taxon>
        <taxon>Cucujiformia</taxon>
        <taxon>Tenebrionidae</taxon>
        <taxon>Zophobas</taxon>
    </lineage>
</organism>
<keyword evidence="2" id="KW-1185">Reference proteome</keyword>
<accession>A0AA38IPL0</accession>
<sequence length="124" mass="13552">MKNSSTVILQPKDVKQNISVTKSDVLHAVDPVKSGVAVSNTKMGRNGSLIIKCPNKDDVDKISVIAADKLSEKYVVKELPQLKPRVKVVGISGDELIKEDMLPNYIVNQNKDLFSDTTACEVIT</sequence>
<name>A0AA38IPL0_9CUCU</name>
<dbReference type="Proteomes" id="UP001168821">
    <property type="component" value="Unassembled WGS sequence"/>
</dbReference>
<evidence type="ECO:0000313" key="2">
    <source>
        <dbReference type="Proteomes" id="UP001168821"/>
    </source>
</evidence>
<reference evidence="1" key="1">
    <citation type="journal article" date="2023" name="G3 (Bethesda)">
        <title>Whole genome assemblies of Zophobas morio and Tenebrio molitor.</title>
        <authorList>
            <person name="Kaur S."/>
            <person name="Stinson S.A."/>
            <person name="diCenzo G.C."/>
        </authorList>
    </citation>
    <scope>NUCLEOTIDE SEQUENCE</scope>
    <source>
        <strain evidence="1">QUZm001</strain>
    </source>
</reference>
<comment type="caution">
    <text evidence="1">The sequence shown here is derived from an EMBL/GenBank/DDBJ whole genome shotgun (WGS) entry which is preliminary data.</text>
</comment>